<dbReference type="EMBL" id="PQIB02000017">
    <property type="protein sequence ID" value="RLM58630.1"/>
    <property type="molecule type" value="Genomic_DNA"/>
</dbReference>
<sequence length="91" mass="9979">MNSITGAIPDSISFCSKLEVIRLMNNSIEARRGDSDCYENRTILGIRSCVEQLAELGLKCSADSPGDRPAIHRVYAEVVAIREAFSSALEF</sequence>
<evidence type="ECO:0008006" key="3">
    <source>
        <dbReference type="Google" id="ProtNLM"/>
    </source>
</evidence>
<dbReference type="Proteomes" id="UP000275267">
    <property type="component" value="Unassembled WGS sequence"/>
</dbReference>
<gene>
    <name evidence="1" type="ORF">C2845_PM18G11380</name>
</gene>
<protein>
    <recommendedName>
        <fullName evidence="3">Receptor-like protein kinase</fullName>
    </recommendedName>
</protein>
<name>A0A3L6PLG7_PANMI</name>
<evidence type="ECO:0000313" key="2">
    <source>
        <dbReference type="Proteomes" id="UP000275267"/>
    </source>
</evidence>
<dbReference type="AlphaFoldDB" id="A0A3L6PLG7"/>
<reference evidence="2" key="1">
    <citation type="journal article" date="2019" name="Nat. Commun.">
        <title>The genome of broomcorn millet.</title>
        <authorList>
            <person name="Zou C."/>
            <person name="Miki D."/>
            <person name="Li D."/>
            <person name="Tang Q."/>
            <person name="Xiao L."/>
            <person name="Rajput S."/>
            <person name="Deng P."/>
            <person name="Jia W."/>
            <person name="Huang R."/>
            <person name="Zhang M."/>
            <person name="Sun Y."/>
            <person name="Hu J."/>
            <person name="Fu X."/>
            <person name="Schnable P.S."/>
            <person name="Li F."/>
            <person name="Zhang H."/>
            <person name="Feng B."/>
            <person name="Zhu X."/>
            <person name="Liu R."/>
            <person name="Schnable J.C."/>
            <person name="Zhu J.-K."/>
            <person name="Zhang H."/>
        </authorList>
    </citation>
    <scope>NUCLEOTIDE SEQUENCE [LARGE SCALE GENOMIC DNA]</scope>
</reference>
<keyword evidence="2" id="KW-1185">Reference proteome</keyword>
<accession>A0A3L6PLG7</accession>
<proteinExistence type="predicted"/>
<organism evidence="1 2">
    <name type="scientific">Panicum miliaceum</name>
    <name type="common">Proso millet</name>
    <name type="synonym">Broomcorn millet</name>
    <dbReference type="NCBI Taxonomy" id="4540"/>
    <lineage>
        <taxon>Eukaryota</taxon>
        <taxon>Viridiplantae</taxon>
        <taxon>Streptophyta</taxon>
        <taxon>Embryophyta</taxon>
        <taxon>Tracheophyta</taxon>
        <taxon>Spermatophyta</taxon>
        <taxon>Magnoliopsida</taxon>
        <taxon>Liliopsida</taxon>
        <taxon>Poales</taxon>
        <taxon>Poaceae</taxon>
        <taxon>PACMAD clade</taxon>
        <taxon>Panicoideae</taxon>
        <taxon>Panicodae</taxon>
        <taxon>Paniceae</taxon>
        <taxon>Panicinae</taxon>
        <taxon>Panicum</taxon>
        <taxon>Panicum sect. Panicum</taxon>
    </lineage>
</organism>
<evidence type="ECO:0000313" key="1">
    <source>
        <dbReference type="EMBL" id="RLM58630.1"/>
    </source>
</evidence>
<comment type="caution">
    <text evidence="1">The sequence shown here is derived from an EMBL/GenBank/DDBJ whole genome shotgun (WGS) entry which is preliminary data.</text>
</comment>